<dbReference type="InterPro" id="IPR029442">
    <property type="entry name" value="GyrI-like"/>
</dbReference>
<sequence>MSNNMQDIKHEKIEDMLVAYIAARGTFEDSPPKWMSRFNVLRESCEGLICGSAMALYDYGVYTKGVHVDLCYPVTERVESDDIKSKIIEGVEVLSLTHYGLYEKMGETYKKLYSFMREHEVVPTAYGREVYLEYHADEPERNATELQAVLHKWETRFARHVERVLGLKAREAVMKDSDLLYTIESTAHDKAKWLKAAMETLDGLTDEEQKFEILSCCAHEFSDRRTAKLRAVYKEAGNIEAVIKFMHEDPDWYDWKRAYRRRSATAELVGTDSTGKVYWVNQ</sequence>
<evidence type="ECO:0000259" key="1">
    <source>
        <dbReference type="SMART" id="SM00871"/>
    </source>
</evidence>
<dbReference type="SMART" id="SM00871">
    <property type="entry name" value="AraC_E_bind"/>
    <property type="match status" value="1"/>
</dbReference>
<evidence type="ECO:0000313" key="3">
    <source>
        <dbReference type="Proteomes" id="UP000051373"/>
    </source>
</evidence>
<evidence type="ECO:0000313" key="2">
    <source>
        <dbReference type="EMBL" id="KPK63704.1"/>
    </source>
</evidence>
<dbReference type="STRING" id="1703779.AMJ83_05755"/>
<protein>
    <recommendedName>
        <fullName evidence="1">AraC effector-binding domain-containing protein</fullName>
    </recommendedName>
</protein>
<dbReference type="SUPFAM" id="SSF55136">
    <property type="entry name" value="Probable bacterial effector-binding domain"/>
    <property type="match status" value="1"/>
</dbReference>
<dbReference type="AlphaFoldDB" id="A0A0S8FSH3"/>
<gene>
    <name evidence="2" type="ORF">AMJ83_05755</name>
</gene>
<comment type="caution">
    <text evidence="2">The sequence shown here is derived from an EMBL/GenBank/DDBJ whole genome shotgun (WGS) entry which is preliminary data.</text>
</comment>
<dbReference type="Pfam" id="PF06445">
    <property type="entry name" value="GyrI-like"/>
    <property type="match status" value="1"/>
</dbReference>
<feature type="domain" description="AraC effector-binding" evidence="1">
    <location>
        <begin position="6"/>
        <end position="151"/>
    </location>
</feature>
<name>A0A0S8FSH3_UNCW3</name>
<dbReference type="EMBL" id="LJUJ01000009">
    <property type="protein sequence ID" value="KPK63704.1"/>
    <property type="molecule type" value="Genomic_DNA"/>
</dbReference>
<accession>A0A0S8FSH3</accession>
<dbReference type="Proteomes" id="UP000051373">
    <property type="component" value="Unassembled WGS sequence"/>
</dbReference>
<organism evidence="2 3">
    <name type="scientific">candidate division WOR_3 bacterium SM23_42</name>
    <dbReference type="NCBI Taxonomy" id="1703779"/>
    <lineage>
        <taxon>Bacteria</taxon>
        <taxon>Bacteria division WOR-3</taxon>
    </lineage>
</organism>
<dbReference type="InterPro" id="IPR010499">
    <property type="entry name" value="AraC_E-bd"/>
</dbReference>
<dbReference type="InterPro" id="IPR011256">
    <property type="entry name" value="Reg_factor_effector_dom_sf"/>
</dbReference>
<dbReference type="Gene3D" id="3.20.80.10">
    <property type="entry name" value="Regulatory factor, effector binding domain"/>
    <property type="match status" value="1"/>
</dbReference>
<proteinExistence type="predicted"/>
<reference evidence="2 3" key="1">
    <citation type="journal article" date="2015" name="Microbiome">
        <title>Genomic resolution of linkages in carbon, nitrogen, and sulfur cycling among widespread estuary sediment bacteria.</title>
        <authorList>
            <person name="Baker B.J."/>
            <person name="Lazar C.S."/>
            <person name="Teske A.P."/>
            <person name="Dick G.J."/>
        </authorList>
    </citation>
    <scope>NUCLEOTIDE SEQUENCE [LARGE SCALE GENOMIC DNA]</scope>
    <source>
        <strain evidence="2">SM23_42</strain>
    </source>
</reference>